<accession>A0A2V1JWB7</accession>
<dbReference type="InterPro" id="IPR050388">
    <property type="entry name" value="ABC_Ni/Peptide_Import"/>
</dbReference>
<feature type="domain" description="ABC transporter" evidence="8">
    <location>
        <begin position="9"/>
        <end position="260"/>
    </location>
</feature>
<evidence type="ECO:0000256" key="6">
    <source>
        <dbReference type="ARBA" id="ARBA00022840"/>
    </source>
</evidence>
<gene>
    <name evidence="9" type="ORF">DD235_14945</name>
</gene>
<keyword evidence="6 9" id="KW-0067">ATP-binding</keyword>
<evidence type="ECO:0000256" key="1">
    <source>
        <dbReference type="ARBA" id="ARBA00004417"/>
    </source>
</evidence>
<dbReference type="InterPro" id="IPR003439">
    <property type="entry name" value="ABC_transporter-like_ATP-bd"/>
</dbReference>
<evidence type="ECO:0000313" key="10">
    <source>
        <dbReference type="Proteomes" id="UP000245212"/>
    </source>
</evidence>
<dbReference type="InterPro" id="IPR027417">
    <property type="entry name" value="P-loop_NTPase"/>
</dbReference>
<keyword evidence="5" id="KW-0547">Nucleotide-binding</keyword>
<keyword evidence="3" id="KW-0813">Transport</keyword>
<dbReference type="GO" id="GO:0016887">
    <property type="term" value="F:ATP hydrolysis activity"/>
    <property type="evidence" value="ECO:0007669"/>
    <property type="project" value="InterPro"/>
</dbReference>
<dbReference type="PANTHER" id="PTHR43297:SF2">
    <property type="entry name" value="DIPEPTIDE TRANSPORT ATP-BINDING PROTEIN DPPD"/>
    <property type="match status" value="1"/>
</dbReference>
<evidence type="ECO:0000313" key="9">
    <source>
        <dbReference type="EMBL" id="PWF21545.1"/>
    </source>
</evidence>
<dbReference type="Proteomes" id="UP000245212">
    <property type="component" value="Unassembled WGS sequence"/>
</dbReference>
<evidence type="ECO:0000256" key="4">
    <source>
        <dbReference type="ARBA" id="ARBA00022475"/>
    </source>
</evidence>
<protein>
    <submittedName>
        <fullName evidence="9">Peptide ABC transporter ATP-binding protein</fullName>
    </submittedName>
</protein>
<dbReference type="PROSITE" id="PS50893">
    <property type="entry name" value="ABC_TRANSPORTER_2"/>
    <property type="match status" value="1"/>
</dbReference>
<keyword evidence="7" id="KW-0472">Membrane</keyword>
<comment type="subcellular location">
    <subcellularLocation>
        <location evidence="1">Cell inner membrane</location>
        <topology evidence="1">Peripheral membrane protein</topology>
    </subcellularLocation>
</comment>
<dbReference type="GO" id="GO:0005886">
    <property type="term" value="C:plasma membrane"/>
    <property type="evidence" value="ECO:0007669"/>
    <property type="project" value="UniProtKB-SubCell"/>
</dbReference>
<name>A0A2V1JWB7_9BURK</name>
<evidence type="ECO:0000259" key="8">
    <source>
        <dbReference type="PROSITE" id="PS50893"/>
    </source>
</evidence>
<dbReference type="Gene3D" id="3.40.50.300">
    <property type="entry name" value="P-loop containing nucleotide triphosphate hydrolases"/>
    <property type="match status" value="1"/>
</dbReference>
<dbReference type="Pfam" id="PF00005">
    <property type="entry name" value="ABC_tran"/>
    <property type="match status" value="1"/>
</dbReference>
<dbReference type="SMART" id="SM00382">
    <property type="entry name" value="AAA"/>
    <property type="match status" value="1"/>
</dbReference>
<dbReference type="EMBL" id="QETA01000007">
    <property type="protein sequence ID" value="PWF21545.1"/>
    <property type="molecule type" value="Genomic_DNA"/>
</dbReference>
<dbReference type="CDD" id="cd03257">
    <property type="entry name" value="ABC_NikE_OppD_transporters"/>
    <property type="match status" value="1"/>
</dbReference>
<reference evidence="10" key="1">
    <citation type="submission" date="2018-05" db="EMBL/GenBank/DDBJ databases">
        <authorList>
            <person name="Li Y."/>
        </authorList>
    </citation>
    <scope>NUCLEOTIDE SEQUENCE [LARGE SCALE GENOMIC DNA]</scope>
    <source>
        <strain evidence="10">3d-2-2</strain>
    </source>
</reference>
<keyword evidence="4" id="KW-1003">Cell membrane</keyword>
<comment type="caution">
    <text evidence="9">The sequence shown here is derived from an EMBL/GenBank/DDBJ whole genome shotgun (WGS) entry which is preliminary data.</text>
</comment>
<dbReference type="PANTHER" id="PTHR43297">
    <property type="entry name" value="OLIGOPEPTIDE TRANSPORT ATP-BINDING PROTEIN APPD"/>
    <property type="match status" value="1"/>
</dbReference>
<evidence type="ECO:0000256" key="2">
    <source>
        <dbReference type="ARBA" id="ARBA00005417"/>
    </source>
</evidence>
<dbReference type="GO" id="GO:0005524">
    <property type="term" value="F:ATP binding"/>
    <property type="evidence" value="ECO:0007669"/>
    <property type="project" value="UniProtKB-KW"/>
</dbReference>
<dbReference type="AlphaFoldDB" id="A0A2V1JWB7"/>
<comment type="similarity">
    <text evidence="2">Belongs to the ABC transporter superfamily.</text>
</comment>
<dbReference type="InterPro" id="IPR003593">
    <property type="entry name" value="AAA+_ATPase"/>
</dbReference>
<keyword evidence="10" id="KW-1185">Reference proteome</keyword>
<evidence type="ECO:0000256" key="3">
    <source>
        <dbReference type="ARBA" id="ARBA00022448"/>
    </source>
</evidence>
<dbReference type="RefSeq" id="WP_109062888.1">
    <property type="nucleotide sequence ID" value="NZ_QETA01000007.1"/>
</dbReference>
<evidence type="ECO:0000256" key="7">
    <source>
        <dbReference type="ARBA" id="ARBA00023136"/>
    </source>
</evidence>
<dbReference type="GO" id="GO:0055085">
    <property type="term" value="P:transmembrane transport"/>
    <property type="evidence" value="ECO:0007669"/>
    <property type="project" value="UniProtKB-ARBA"/>
</dbReference>
<evidence type="ECO:0000256" key="5">
    <source>
        <dbReference type="ARBA" id="ARBA00022741"/>
    </source>
</evidence>
<organism evidence="9 10">
    <name type="scientific">Corticimicrobacter populi</name>
    <dbReference type="NCBI Taxonomy" id="2175229"/>
    <lineage>
        <taxon>Bacteria</taxon>
        <taxon>Pseudomonadati</taxon>
        <taxon>Pseudomonadota</taxon>
        <taxon>Betaproteobacteria</taxon>
        <taxon>Burkholderiales</taxon>
        <taxon>Alcaligenaceae</taxon>
        <taxon>Corticimicrobacter</taxon>
    </lineage>
</organism>
<dbReference type="FunFam" id="3.40.50.300:FF:000016">
    <property type="entry name" value="Oligopeptide ABC transporter ATP-binding component"/>
    <property type="match status" value="1"/>
</dbReference>
<dbReference type="SUPFAM" id="SSF52540">
    <property type="entry name" value="P-loop containing nucleoside triphosphate hydrolases"/>
    <property type="match status" value="1"/>
</dbReference>
<proteinExistence type="inferred from homology"/>
<sequence>MTTPHDVLLEVRNLQTVFETREGDVRAVDGVSFTLRRGEVVCLVGESGSGKTVTGFSIMGLVDVPGRVAADALSFDGLDLLTLSPEVFDGLRGRRIAMIFQEPMSALNPSMRVGEQIAEVIRIHERGVSQAQAMARAVALLERVGIREAARRARAWPHELSGGMRQRVMIAIACALSPDLIIADEPTTALDVTVQAQVLELLFSIQAETGSAVLFITHDLGVVAEIADRVIVMRQGRIVEEGPVEQIFAAPQADYTRALLAAVPNVDARRDPQRRLVGYS</sequence>